<accession>A0ABR1Y256</accession>
<evidence type="ECO:0000313" key="3">
    <source>
        <dbReference type="Proteomes" id="UP001456524"/>
    </source>
</evidence>
<feature type="region of interest" description="Disordered" evidence="1">
    <location>
        <begin position="1"/>
        <end position="22"/>
    </location>
</feature>
<reference evidence="2 3" key="1">
    <citation type="journal article" date="2022" name="G3 (Bethesda)">
        <title>Enemy or ally: a genomic approach to elucidate the lifestyle of Phyllosticta citrichinaensis.</title>
        <authorList>
            <person name="Buijs V.A."/>
            <person name="Groenewald J.Z."/>
            <person name="Haridas S."/>
            <person name="LaButti K.M."/>
            <person name="Lipzen A."/>
            <person name="Martin F.M."/>
            <person name="Barry K."/>
            <person name="Grigoriev I.V."/>
            <person name="Crous P.W."/>
            <person name="Seidl M.F."/>
        </authorList>
    </citation>
    <scope>NUCLEOTIDE SEQUENCE [LARGE SCALE GENOMIC DNA]</scope>
    <source>
        <strain evidence="2 3">CBS 129764</strain>
    </source>
</reference>
<comment type="caution">
    <text evidence="2">The sequence shown here is derived from an EMBL/GenBank/DDBJ whole genome shotgun (WGS) entry which is preliminary data.</text>
</comment>
<dbReference type="Proteomes" id="UP001456524">
    <property type="component" value="Unassembled WGS sequence"/>
</dbReference>
<feature type="compositionally biased region" description="Polar residues" evidence="1">
    <location>
        <begin position="95"/>
        <end position="105"/>
    </location>
</feature>
<protein>
    <submittedName>
        <fullName evidence="2">Uncharacterized protein</fullName>
    </submittedName>
</protein>
<name>A0ABR1Y256_9PEZI</name>
<feature type="region of interest" description="Disordered" evidence="1">
    <location>
        <begin position="178"/>
        <end position="233"/>
    </location>
</feature>
<proteinExistence type="predicted"/>
<organism evidence="2 3">
    <name type="scientific">Phyllosticta citrichinensis</name>
    <dbReference type="NCBI Taxonomy" id="1130410"/>
    <lineage>
        <taxon>Eukaryota</taxon>
        <taxon>Fungi</taxon>
        <taxon>Dikarya</taxon>
        <taxon>Ascomycota</taxon>
        <taxon>Pezizomycotina</taxon>
        <taxon>Dothideomycetes</taxon>
        <taxon>Dothideomycetes incertae sedis</taxon>
        <taxon>Botryosphaeriales</taxon>
        <taxon>Phyllostictaceae</taxon>
        <taxon>Phyllosticta</taxon>
    </lineage>
</organism>
<feature type="region of interest" description="Disordered" evidence="1">
    <location>
        <begin position="56"/>
        <end position="163"/>
    </location>
</feature>
<sequence>MIHPKWSVSGRTKSRPRPLPMGTPARLCAINLSPALQQVAGQANALYVSSRQSRHDMFMSPPDLPGPGHHCRSDRNDKGHDLNASGFINSSSSSQAPSTGRSNRWPQRRSPRVCRPLSSCMPCPGPSTPRRRLPTTQVLRCPSSSPSHAENLHHSSPSPTLSTQRLCTDVANFLGPPLRSTSAAAAPPQAATRTPARPAPRHDTTRRSSAAPVNPSALASHDSQLVARQTGKT</sequence>
<feature type="compositionally biased region" description="Polar residues" evidence="1">
    <location>
        <begin position="134"/>
        <end position="163"/>
    </location>
</feature>
<evidence type="ECO:0000256" key="1">
    <source>
        <dbReference type="SAM" id="MobiDB-lite"/>
    </source>
</evidence>
<feature type="compositionally biased region" description="Polar residues" evidence="1">
    <location>
        <begin position="221"/>
        <end position="233"/>
    </location>
</feature>
<feature type="compositionally biased region" description="Basic and acidic residues" evidence="1">
    <location>
        <begin position="71"/>
        <end position="81"/>
    </location>
</feature>
<feature type="compositionally biased region" description="Low complexity" evidence="1">
    <location>
        <begin position="181"/>
        <end position="196"/>
    </location>
</feature>
<evidence type="ECO:0000313" key="2">
    <source>
        <dbReference type="EMBL" id="KAK8175148.1"/>
    </source>
</evidence>
<dbReference type="EMBL" id="JBBWUH010000002">
    <property type="protein sequence ID" value="KAK8175148.1"/>
    <property type="molecule type" value="Genomic_DNA"/>
</dbReference>
<keyword evidence="3" id="KW-1185">Reference proteome</keyword>
<gene>
    <name evidence="2" type="ORF">IWX90DRAFT_100892</name>
</gene>